<dbReference type="AlphaFoldDB" id="A0A858SS72"/>
<accession>A0A858SS72</accession>
<protein>
    <submittedName>
        <fullName evidence="1">Uncharacterized protein</fullName>
    </submittedName>
</protein>
<dbReference type="KEGG" id="rpon:G3256_06535"/>
<evidence type="ECO:0000313" key="2">
    <source>
        <dbReference type="Proteomes" id="UP000503308"/>
    </source>
</evidence>
<reference evidence="1 2" key="1">
    <citation type="submission" date="2020-02" db="EMBL/GenBank/DDBJ databases">
        <title>Genome sequence of Roseobacter ponti.</title>
        <authorList>
            <person name="Hollensteiner J."/>
            <person name="Schneider D."/>
            <person name="Poehlein A."/>
            <person name="Daniel R."/>
        </authorList>
    </citation>
    <scope>NUCLEOTIDE SEQUENCE [LARGE SCALE GENOMIC DNA]</scope>
    <source>
        <strain evidence="1 2">DSM 106830</strain>
    </source>
</reference>
<organism evidence="1 2">
    <name type="scientific">Roseobacter ponti</name>
    <dbReference type="NCBI Taxonomy" id="1891787"/>
    <lineage>
        <taxon>Bacteria</taxon>
        <taxon>Pseudomonadati</taxon>
        <taxon>Pseudomonadota</taxon>
        <taxon>Alphaproteobacteria</taxon>
        <taxon>Rhodobacterales</taxon>
        <taxon>Roseobacteraceae</taxon>
        <taxon>Roseobacter</taxon>
    </lineage>
</organism>
<keyword evidence="2" id="KW-1185">Reference proteome</keyword>
<sequence length="106" mass="11405">MPRWLWFTPLALLIGATGIIGFRLGLTAATVTETDVIEAIAAEYMTAAGKGAARTDCAARPGSTRGVWIRVRCLSPEGVWFDYAADRFGSLVDVPAHQKPDAELNI</sequence>
<dbReference type="RefSeq" id="WP_169640053.1">
    <property type="nucleotide sequence ID" value="NZ_CP048788.1"/>
</dbReference>
<gene>
    <name evidence="1" type="ORF">G3256_06535</name>
</gene>
<dbReference type="Proteomes" id="UP000503308">
    <property type="component" value="Chromosome"/>
</dbReference>
<dbReference type="EMBL" id="CP048788">
    <property type="protein sequence ID" value="QJF50837.1"/>
    <property type="molecule type" value="Genomic_DNA"/>
</dbReference>
<name>A0A858SS72_9RHOB</name>
<evidence type="ECO:0000313" key="1">
    <source>
        <dbReference type="EMBL" id="QJF50837.1"/>
    </source>
</evidence>
<proteinExistence type="predicted"/>